<comment type="caution">
    <text evidence="1">The sequence shown here is derived from an EMBL/GenBank/DDBJ whole genome shotgun (WGS) entry which is preliminary data.</text>
</comment>
<reference evidence="1 2" key="1">
    <citation type="submission" date="2018-08" db="EMBL/GenBank/DDBJ databases">
        <title>A genome reference for cultivated species of the human gut microbiota.</title>
        <authorList>
            <person name="Zou Y."/>
            <person name="Xue W."/>
            <person name="Luo G."/>
        </authorList>
    </citation>
    <scope>NUCLEOTIDE SEQUENCE [LARGE SCALE GENOMIC DNA]</scope>
    <source>
        <strain evidence="1 2">AF25-15</strain>
    </source>
</reference>
<protein>
    <submittedName>
        <fullName evidence="1">Uncharacterized protein</fullName>
    </submittedName>
</protein>
<sequence>MNLRRAGKGIVRKGKRPSVYRIGFNDGDETELTANGINELEELWRSLCPEFECEPDSVNYVERVGYEEED</sequence>
<accession>A0A395V140</accession>
<dbReference type="Proteomes" id="UP000266066">
    <property type="component" value="Unassembled WGS sequence"/>
</dbReference>
<gene>
    <name evidence="1" type="ORF">DWY38_00440</name>
</gene>
<dbReference type="EMBL" id="QRUJ01000001">
    <property type="protein sequence ID" value="RGR56856.1"/>
    <property type="molecule type" value="Genomic_DNA"/>
</dbReference>
<dbReference type="RefSeq" id="WP_117687955.1">
    <property type="nucleotide sequence ID" value="NZ_QRUJ01000001.1"/>
</dbReference>
<organism evidence="1 2">
    <name type="scientific">Agathobacter rectalis</name>
    <dbReference type="NCBI Taxonomy" id="39491"/>
    <lineage>
        <taxon>Bacteria</taxon>
        <taxon>Bacillati</taxon>
        <taxon>Bacillota</taxon>
        <taxon>Clostridia</taxon>
        <taxon>Lachnospirales</taxon>
        <taxon>Lachnospiraceae</taxon>
        <taxon>Agathobacter</taxon>
    </lineage>
</organism>
<evidence type="ECO:0000313" key="2">
    <source>
        <dbReference type="Proteomes" id="UP000266066"/>
    </source>
</evidence>
<evidence type="ECO:0000313" key="1">
    <source>
        <dbReference type="EMBL" id="RGR56856.1"/>
    </source>
</evidence>
<proteinExistence type="predicted"/>
<dbReference type="AlphaFoldDB" id="A0A395V140"/>
<name>A0A395V140_9FIRM</name>